<evidence type="ECO:0000313" key="4">
    <source>
        <dbReference type="Proteomes" id="UP000678393"/>
    </source>
</evidence>
<dbReference type="InterPro" id="IPR035940">
    <property type="entry name" value="CAP_sf"/>
</dbReference>
<dbReference type="OrthoDB" id="414826at2759"/>
<dbReference type="InterPro" id="IPR014044">
    <property type="entry name" value="CAP_dom"/>
</dbReference>
<feature type="non-terminal residue" evidence="3">
    <location>
        <position position="160"/>
    </location>
</feature>
<dbReference type="Pfam" id="PF00188">
    <property type="entry name" value="CAP"/>
    <property type="match status" value="1"/>
</dbReference>
<comment type="caution">
    <text evidence="3">The sequence shown here is derived from an EMBL/GenBank/DDBJ whole genome shotgun (WGS) entry which is preliminary data.</text>
</comment>
<feature type="compositionally biased region" description="Basic residues" evidence="1">
    <location>
        <begin position="148"/>
        <end position="160"/>
    </location>
</feature>
<dbReference type="Proteomes" id="UP000678393">
    <property type="component" value="Unassembled WGS sequence"/>
</dbReference>
<keyword evidence="4" id="KW-1185">Reference proteome</keyword>
<feature type="domain" description="SCP" evidence="2">
    <location>
        <begin position="13"/>
        <end position="128"/>
    </location>
</feature>
<gene>
    <name evidence="3" type="ORF">CUNI_LOCUS20692</name>
</gene>
<accession>A0A8S4A1F3</accession>
<proteinExistence type="predicted"/>
<protein>
    <recommendedName>
        <fullName evidence="2">SCP domain-containing protein</fullName>
    </recommendedName>
</protein>
<organism evidence="3 4">
    <name type="scientific">Candidula unifasciata</name>
    <dbReference type="NCBI Taxonomy" id="100452"/>
    <lineage>
        <taxon>Eukaryota</taxon>
        <taxon>Metazoa</taxon>
        <taxon>Spiralia</taxon>
        <taxon>Lophotrochozoa</taxon>
        <taxon>Mollusca</taxon>
        <taxon>Gastropoda</taxon>
        <taxon>Heterobranchia</taxon>
        <taxon>Euthyneura</taxon>
        <taxon>Panpulmonata</taxon>
        <taxon>Eupulmonata</taxon>
        <taxon>Stylommatophora</taxon>
        <taxon>Helicina</taxon>
        <taxon>Helicoidea</taxon>
        <taxon>Geomitridae</taxon>
        <taxon>Candidula</taxon>
    </lineage>
</organism>
<evidence type="ECO:0000313" key="3">
    <source>
        <dbReference type="EMBL" id="CAG5135134.1"/>
    </source>
</evidence>
<dbReference type="SUPFAM" id="SSF55797">
    <property type="entry name" value="PR-1-like"/>
    <property type="match status" value="1"/>
</dbReference>
<dbReference type="AlphaFoldDB" id="A0A8S4A1F3"/>
<evidence type="ECO:0000259" key="2">
    <source>
        <dbReference type="Pfam" id="PF00188"/>
    </source>
</evidence>
<feature type="region of interest" description="Disordered" evidence="1">
    <location>
        <begin position="137"/>
        <end position="160"/>
    </location>
</feature>
<name>A0A8S4A1F3_9EUPU</name>
<sequence length="160" mass="18778">ALTETDQHYITATHNRVRESNNRDPIEWDPFLQKWAEYVINCKVDYPGPVHAYSNFHRLDQGARVYTVVYDWSIEGNNTNVELDHGCRTPKDRTRCNHYTNIIQPTLTSMACAARDCKDNTRQLVCLYDNREDREARNPLSSFTSGSRRNRRTNKRKQNV</sequence>
<evidence type="ECO:0000256" key="1">
    <source>
        <dbReference type="SAM" id="MobiDB-lite"/>
    </source>
</evidence>
<reference evidence="3" key="1">
    <citation type="submission" date="2021-04" db="EMBL/GenBank/DDBJ databases">
        <authorList>
            <consortium name="Molecular Ecology Group"/>
        </authorList>
    </citation>
    <scope>NUCLEOTIDE SEQUENCE</scope>
</reference>
<dbReference type="Gene3D" id="3.40.33.10">
    <property type="entry name" value="CAP"/>
    <property type="match status" value="1"/>
</dbReference>
<dbReference type="EMBL" id="CAJHNH020007935">
    <property type="protein sequence ID" value="CAG5135134.1"/>
    <property type="molecule type" value="Genomic_DNA"/>
</dbReference>